<proteinExistence type="predicted"/>
<evidence type="ECO:0000313" key="2">
    <source>
        <dbReference type="EnsemblMetazoa" id="GPAI013655-PA"/>
    </source>
</evidence>
<dbReference type="Proteomes" id="UP000092445">
    <property type="component" value="Unassembled WGS sequence"/>
</dbReference>
<keyword evidence="1" id="KW-0732">Signal</keyword>
<reference evidence="2" key="2">
    <citation type="submission" date="2020-05" db="UniProtKB">
        <authorList>
            <consortium name="EnsemblMetazoa"/>
        </authorList>
    </citation>
    <scope>IDENTIFICATION</scope>
    <source>
        <strain evidence="2">IAEA</strain>
    </source>
</reference>
<name>A0A1A9ZG87_GLOPL</name>
<accession>A0A1A9ZG87</accession>
<evidence type="ECO:0000256" key="1">
    <source>
        <dbReference type="SAM" id="SignalP"/>
    </source>
</evidence>
<dbReference type="AlphaFoldDB" id="A0A1A9ZG87"/>
<feature type="chain" id="PRO_5008402877" evidence="1">
    <location>
        <begin position="23"/>
        <end position="164"/>
    </location>
</feature>
<evidence type="ECO:0000313" key="3">
    <source>
        <dbReference type="Proteomes" id="UP000092445"/>
    </source>
</evidence>
<organism evidence="2 3">
    <name type="scientific">Glossina pallidipes</name>
    <name type="common">Tsetse fly</name>
    <dbReference type="NCBI Taxonomy" id="7398"/>
    <lineage>
        <taxon>Eukaryota</taxon>
        <taxon>Metazoa</taxon>
        <taxon>Ecdysozoa</taxon>
        <taxon>Arthropoda</taxon>
        <taxon>Hexapoda</taxon>
        <taxon>Insecta</taxon>
        <taxon>Pterygota</taxon>
        <taxon>Neoptera</taxon>
        <taxon>Endopterygota</taxon>
        <taxon>Diptera</taxon>
        <taxon>Brachycera</taxon>
        <taxon>Muscomorpha</taxon>
        <taxon>Hippoboscoidea</taxon>
        <taxon>Glossinidae</taxon>
        <taxon>Glossina</taxon>
    </lineage>
</organism>
<protein>
    <submittedName>
        <fullName evidence="2">Uncharacterized protein</fullName>
    </submittedName>
</protein>
<feature type="signal peptide" evidence="1">
    <location>
        <begin position="1"/>
        <end position="22"/>
    </location>
</feature>
<reference evidence="3" key="1">
    <citation type="submission" date="2014-03" db="EMBL/GenBank/DDBJ databases">
        <authorList>
            <person name="Aksoy S."/>
            <person name="Warren W."/>
            <person name="Wilson R.K."/>
        </authorList>
    </citation>
    <scope>NUCLEOTIDE SEQUENCE [LARGE SCALE GENOMIC DNA]</scope>
    <source>
        <strain evidence="3">IAEA</strain>
    </source>
</reference>
<dbReference type="VEuPathDB" id="VectorBase:GPAI013655"/>
<keyword evidence="3" id="KW-1185">Reference proteome</keyword>
<dbReference type="EnsemblMetazoa" id="GPAI013655-RA">
    <property type="protein sequence ID" value="GPAI013655-PA"/>
    <property type="gene ID" value="GPAI013655"/>
</dbReference>
<sequence>MDFVAWLLRLLIFPAILMLVASSSPLPATSQGNEMSKIDESPALIRNTRQSYRRPYYRPNRYRNYRRYYPHYRRYDRRYYAPVSFISPSPVKKNGPGIASEEKYIIFNLYTMNRVSVANSLVKEQVRNHSVAQRHCECKISSYLFNDARVWSNLLLRVTYSLFA</sequence>